<sequence length="910" mass="98346">MKKHVFFWKIVAGILPFLFLGTGCDSASDDPELFFRISEENQAIAFSSGESSQTIAVETNTSEWTVYVSDEGKTWCKAVKEGESIVVSAGKNDGLSERSTTVTAIAQNAVVKITVTQLGVAPVLQIKGDDETITFETFGGDAPVNLTTNLPAGEWDVVFSDPTASEWCHIKKGNNQLTISVDENIEIKERTVEITITSDRIPADQQPKIDVLQFGTGYTLLVSENEDFSATLDSRVVTIRTNIPSGQWSFAVEPAESWCHVEVVQTADDKDNQLKITVDANSSLELRTAVITVSSELLPDAHPAITVKQAGVDPVLQVASNTQKFAVTGGEVILDITTNLPLEELSVELSDATAATWCVPKIEDKQLKITVAANTGQEARNVVVTISDSQRPAAPQATISVTQELPTLTIAKSMHNFEVEAGSVAVDITTNIPFGELNVTVTPTGEWCSAEIDTNGKLKITVEANTGDNMPVRESKLTILSDKLPGIEAKFAVIQLGTQLVLQVPPSFEVLNFDNKGGSEPVTIVTTIPTENWDFTPKEDDWYKVTREGNQLTIQVDENTSFVTRQAVLTLFSTDLPDVTPTITVNQAAVTPVLVIEGGVNRELEAVEGSAIVATTNIPLEKLNILYSDEPTSNWCSASIVEGNKLKIDVTSNEGSAPRSVVIKITSDYLPETTVTINVTQAILSEGLPTAQWTIAKLGNILPTEAVSTLYKLVGDKIEIKGLGKFEGAKQSFTFFYREITDDFVITARLDSYDFNSGTSTGGIIGLLFTVPDLSTAPNTAKPSLVYGGVGLTSTTLTYIYQHRLGSEASRSGKPFTEQTLTAGDGGVYFKLRRLKDDKSKYEASYSLNGNIDENYCAPVINAFTDILPTKLYVGLVVASADSKKLGTATFSDVRVDGVLQSFENVYIAE</sequence>
<gene>
    <name evidence="3" type="ORF">EZS27_010000</name>
    <name evidence="4" type="ORF">EZS27_010003</name>
</gene>
<dbReference type="AlphaFoldDB" id="A0A5J4S824"/>
<dbReference type="PROSITE" id="PS51257">
    <property type="entry name" value="PROKAR_LIPOPROTEIN"/>
    <property type="match status" value="1"/>
</dbReference>
<evidence type="ECO:0000313" key="3">
    <source>
        <dbReference type="EMBL" id="KAA6342234.1"/>
    </source>
</evidence>
<feature type="domain" description="BACON" evidence="2">
    <location>
        <begin position="39"/>
        <end position="117"/>
    </location>
</feature>
<feature type="domain" description="BACON" evidence="1">
    <location>
        <begin position="350"/>
        <end position="404"/>
    </location>
</feature>
<proteinExistence type="predicted"/>
<dbReference type="EMBL" id="SNRY01000338">
    <property type="protein sequence ID" value="KAA6342237.1"/>
    <property type="molecule type" value="Genomic_DNA"/>
</dbReference>
<reference evidence="4" key="1">
    <citation type="submission" date="2019-03" db="EMBL/GenBank/DDBJ databases">
        <title>Single cell metagenomics reveals metabolic interactions within the superorganism composed of flagellate Streblomastix strix and complex community of Bacteroidetes bacteria on its surface.</title>
        <authorList>
            <person name="Treitli S.C."/>
            <person name="Kolisko M."/>
            <person name="Husnik F."/>
            <person name="Keeling P."/>
            <person name="Hampl V."/>
        </authorList>
    </citation>
    <scope>NUCLEOTIDE SEQUENCE</scope>
    <source>
        <strain evidence="4">STM</strain>
    </source>
</reference>
<feature type="domain" description="BACON" evidence="1">
    <location>
        <begin position="249"/>
        <end position="310"/>
    </location>
</feature>
<dbReference type="InterPro" id="IPR013783">
    <property type="entry name" value="Ig-like_fold"/>
</dbReference>
<evidence type="ECO:0000313" key="4">
    <source>
        <dbReference type="EMBL" id="KAA6342237.1"/>
    </source>
</evidence>
<dbReference type="Pfam" id="PF19190">
    <property type="entry name" value="BACON_2"/>
    <property type="match status" value="1"/>
</dbReference>
<dbReference type="EMBL" id="SNRY01000338">
    <property type="protein sequence ID" value="KAA6342234.1"/>
    <property type="molecule type" value="Genomic_DNA"/>
</dbReference>
<dbReference type="InterPro" id="IPR024361">
    <property type="entry name" value="BACON"/>
</dbReference>
<feature type="domain" description="BACON" evidence="1">
    <location>
        <begin position="628"/>
        <end position="682"/>
    </location>
</feature>
<comment type="caution">
    <text evidence="4">The sequence shown here is derived from an EMBL/GenBank/DDBJ whole genome shotgun (WGS) entry which is preliminary data.</text>
</comment>
<name>A0A5J4S824_9ZZZZ</name>
<organism evidence="4">
    <name type="scientific">termite gut metagenome</name>
    <dbReference type="NCBI Taxonomy" id="433724"/>
    <lineage>
        <taxon>unclassified sequences</taxon>
        <taxon>metagenomes</taxon>
        <taxon>organismal metagenomes</taxon>
    </lineage>
</organism>
<evidence type="ECO:0000259" key="2">
    <source>
        <dbReference type="Pfam" id="PF19190"/>
    </source>
</evidence>
<dbReference type="Gene3D" id="2.60.40.10">
    <property type="entry name" value="Immunoglobulins"/>
    <property type="match status" value="6"/>
</dbReference>
<protein>
    <recommendedName>
        <fullName evidence="1 2">BACON domain-containing protein</fullName>
    </recommendedName>
</protein>
<feature type="domain" description="BACON" evidence="1">
    <location>
        <begin position="535"/>
        <end position="588"/>
    </location>
</feature>
<dbReference type="CDD" id="cd14948">
    <property type="entry name" value="BACON"/>
    <property type="match status" value="3"/>
</dbReference>
<evidence type="ECO:0000259" key="1">
    <source>
        <dbReference type="Pfam" id="PF13004"/>
    </source>
</evidence>
<feature type="domain" description="BACON" evidence="1">
    <location>
        <begin position="160"/>
        <end position="199"/>
    </location>
</feature>
<accession>A0A5J4S824</accession>
<dbReference type="Pfam" id="PF13004">
    <property type="entry name" value="BACON"/>
    <property type="match status" value="5"/>
</dbReference>